<keyword evidence="1" id="KW-0808">Transferase</keyword>
<dbReference type="InterPro" id="IPR000850">
    <property type="entry name" value="Adenylat/UMP-CMP_kin"/>
</dbReference>
<comment type="caution">
    <text evidence="5">The sequence shown here is derived from an EMBL/GenBank/DDBJ whole genome shotgun (WGS) entry which is preliminary data.</text>
</comment>
<evidence type="ECO:0000256" key="4">
    <source>
        <dbReference type="SAM" id="MobiDB-lite"/>
    </source>
</evidence>
<dbReference type="OrthoDB" id="439792at2759"/>
<feature type="compositionally biased region" description="Pro residues" evidence="4">
    <location>
        <begin position="33"/>
        <end position="44"/>
    </location>
</feature>
<organism evidence="5 6">
    <name type="scientific">Olpidium bornovanus</name>
    <dbReference type="NCBI Taxonomy" id="278681"/>
    <lineage>
        <taxon>Eukaryota</taxon>
        <taxon>Fungi</taxon>
        <taxon>Fungi incertae sedis</taxon>
        <taxon>Olpidiomycota</taxon>
        <taxon>Olpidiomycotina</taxon>
        <taxon>Olpidiomycetes</taxon>
        <taxon>Olpidiales</taxon>
        <taxon>Olpidiaceae</taxon>
        <taxon>Olpidium</taxon>
    </lineage>
</organism>
<protein>
    <recommendedName>
        <fullName evidence="7">Adenylate kinase</fullName>
    </recommendedName>
</protein>
<evidence type="ECO:0000256" key="3">
    <source>
        <dbReference type="ARBA" id="ARBA00022777"/>
    </source>
</evidence>
<dbReference type="Proteomes" id="UP000673691">
    <property type="component" value="Unassembled WGS sequence"/>
</dbReference>
<dbReference type="GO" id="GO:0006139">
    <property type="term" value="P:nucleobase-containing compound metabolic process"/>
    <property type="evidence" value="ECO:0007669"/>
    <property type="project" value="InterPro"/>
</dbReference>
<feature type="region of interest" description="Disordered" evidence="4">
    <location>
        <begin position="317"/>
        <end position="347"/>
    </location>
</feature>
<evidence type="ECO:0000256" key="1">
    <source>
        <dbReference type="ARBA" id="ARBA00022679"/>
    </source>
</evidence>
<evidence type="ECO:0008006" key="7">
    <source>
        <dbReference type="Google" id="ProtNLM"/>
    </source>
</evidence>
<sequence>MFSGFLPSAEELTARKKKKKKKKKRGGKFPHTPFHPAPPSPPSPLSHAPRRGPLFHPRAPTTAKTQQQDSLVFTTAACGAGSRTMAGPAARGPEGLDRGHQQQQQQLDTRKPVFIILGKPGCGRTTLAVGLAKAMDMELISPQAVLETAGQYDPELGREISEAVLSGREVSTQLVVKAMQAKLKAEETAFKGYVLEGVPASGRPSGSAVSPDLQLLTRATVGEHRNQKPVLIQLQIDDAELKARRTRQLVDPVTGIVYSSAQVHYSESALAFAKAAEEGGGEDDEHAGSTPDVKASSVSLAELEPITDVKELVWDPTLDENLDPEPPADADEDEPEEEEEAPVNFERRQMRLRRAATRKAVFSGKCNWEELDEGVLQRAHVRLVRRPEDEIASVEKSLVEYTQHAAYLRTLVNAHFDNIRRIVVDATQNPDAVLLNVLQQIDQKRLFAAGRNVMPKRIGTPEKAVGFRCQCLAEDAAEMTFVPTALPADDVIRYLSEVDLEPGLPRRELSVWGTYCPVTYYNDSSLAEGQFATSVAYK</sequence>
<dbReference type="PANTHER" id="PTHR23359">
    <property type="entry name" value="NUCLEOTIDE KINASE"/>
    <property type="match status" value="1"/>
</dbReference>
<evidence type="ECO:0000313" key="5">
    <source>
        <dbReference type="EMBL" id="KAG5461554.1"/>
    </source>
</evidence>
<dbReference type="SUPFAM" id="SSF52540">
    <property type="entry name" value="P-loop containing nucleoside triphosphate hydrolases"/>
    <property type="match status" value="1"/>
</dbReference>
<accession>A0A8H7ZYA6</accession>
<dbReference type="InterPro" id="IPR027417">
    <property type="entry name" value="P-loop_NTPase"/>
</dbReference>
<keyword evidence="6" id="KW-1185">Reference proteome</keyword>
<proteinExistence type="predicted"/>
<reference evidence="5 6" key="1">
    <citation type="journal article" name="Sci. Rep.">
        <title>Genome-scale phylogenetic analyses confirm Olpidium as the closest living zoosporic fungus to the non-flagellated, terrestrial fungi.</title>
        <authorList>
            <person name="Chang Y."/>
            <person name="Rochon D."/>
            <person name="Sekimoto S."/>
            <person name="Wang Y."/>
            <person name="Chovatia M."/>
            <person name="Sandor L."/>
            <person name="Salamov A."/>
            <person name="Grigoriev I.V."/>
            <person name="Stajich J.E."/>
            <person name="Spatafora J.W."/>
        </authorList>
    </citation>
    <scope>NUCLEOTIDE SEQUENCE [LARGE SCALE GENOMIC DNA]</scope>
    <source>
        <strain evidence="5">S191</strain>
    </source>
</reference>
<feature type="region of interest" description="Disordered" evidence="4">
    <location>
        <begin position="1"/>
        <end position="70"/>
    </location>
</feature>
<feature type="compositionally biased region" description="Acidic residues" evidence="4">
    <location>
        <begin position="317"/>
        <end position="341"/>
    </location>
</feature>
<feature type="region of interest" description="Disordered" evidence="4">
    <location>
        <begin position="276"/>
        <end position="300"/>
    </location>
</feature>
<dbReference type="GO" id="GO:0019205">
    <property type="term" value="F:nucleobase-containing compound kinase activity"/>
    <property type="evidence" value="ECO:0007669"/>
    <property type="project" value="InterPro"/>
</dbReference>
<dbReference type="GO" id="GO:0005524">
    <property type="term" value="F:ATP binding"/>
    <property type="evidence" value="ECO:0007669"/>
    <property type="project" value="InterPro"/>
</dbReference>
<gene>
    <name evidence="5" type="ORF">BJ554DRAFT_6231</name>
</gene>
<evidence type="ECO:0000313" key="6">
    <source>
        <dbReference type="Proteomes" id="UP000673691"/>
    </source>
</evidence>
<feature type="compositionally biased region" description="Basic residues" evidence="4">
    <location>
        <begin position="15"/>
        <end position="28"/>
    </location>
</feature>
<dbReference type="Gene3D" id="3.40.50.300">
    <property type="entry name" value="P-loop containing nucleotide triphosphate hydrolases"/>
    <property type="match status" value="1"/>
</dbReference>
<dbReference type="EMBL" id="JAEFCI010003470">
    <property type="protein sequence ID" value="KAG5461554.1"/>
    <property type="molecule type" value="Genomic_DNA"/>
</dbReference>
<name>A0A8H7ZYA6_9FUNG</name>
<dbReference type="Pfam" id="PF00406">
    <property type="entry name" value="ADK"/>
    <property type="match status" value="1"/>
</dbReference>
<keyword evidence="3" id="KW-0418">Kinase</keyword>
<dbReference type="AlphaFoldDB" id="A0A8H7ZYA6"/>
<evidence type="ECO:0000256" key="2">
    <source>
        <dbReference type="ARBA" id="ARBA00022741"/>
    </source>
</evidence>
<keyword evidence="2" id="KW-0547">Nucleotide-binding</keyword>
<feature type="region of interest" description="Disordered" evidence="4">
    <location>
        <begin position="83"/>
        <end position="108"/>
    </location>
</feature>
<feature type="non-terminal residue" evidence="5">
    <location>
        <position position="538"/>
    </location>
</feature>